<keyword evidence="1" id="KW-0175">Coiled coil</keyword>
<sequence>MIDIDKRLTLAERPLPKYMGKYTRDHVCHTVIRMIKEDGRDRRDIADDMNEHLRERIVTARTLTDWGQVGREDRNIPLWMVPALERATRSHALSDWLIRSGGGQALWGANVLRAQLGAMEMERRRLDEKIEETRKQIEEKTQP</sequence>
<dbReference type="EMBL" id="CAADGD010000296">
    <property type="protein sequence ID" value="VFK73801.1"/>
    <property type="molecule type" value="Genomic_DNA"/>
</dbReference>
<proteinExistence type="predicted"/>
<dbReference type="AlphaFoldDB" id="A0A451B697"/>
<feature type="coiled-coil region" evidence="1">
    <location>
        <begin position="109"/>
        <end position="136"/>
    </location>
</feature>
<gene>
    <name evidence="2" type="ORF">BECKUNK1418G_GA0071005_13074</name>
    <name evidence="3" type="ORF">BECKUNK1418H_GA0071006_12964</name>
</gene>
<name>A0A451B697_9GAMM</name>
<organism evidence="3">
    <name type="scientific">Candidatus Kentrum sp. UNK</name>
    <dbReference type="NCBI Taxonomy" id="2126344"/>
    <lineage>
        <taxon>Bacteria</taxon>
        <taxon>Pseudomonadati</taxon>
        <taxon>Pseudomonadota</taxon>
        <taxon>Gammaproteobacteria</taxon>
        <taxon>Candidatus Kentrum</taxon>
    </lineage>
</organism>
<protein>
    <submittedName>
        <fullName evidence="3">Uncharacterized protein</fullName>
    </submittedName>
</protein>
<reference evidence="3" key="1">
    <citation type="submission" date="2019-02" db="EMBL/GenBank/DDBJ databases">
        <authorList>
            <person name="Gruber-Vodicka R. H."/>
            <person name="Seah K. B. B."/>
        </authorList>
    </citation>
    <scope>NUCLEOTIDE SEQUENCE</scope>
    <source>
        <strain evidence="3">BECK_BY19</strain>
        <strain evidence="2">BECK_BY8</strain>
    </source>
</reference>
<accession>A0A451B697</accession>
<dbReference type="EMBL" id="CAADFZ010000307">
    <property type="protein sequence ID" value="VFK69068.1"/>
    <property type="molecule type" value="Genomic_DNA"/>
</dbReference>
<evidence type="ECO:0000313" key="3">
    <source>
        <dbReference type="EMBL" id="VFK73801.1"/>
    </source>
</evidence>
<evidence type="ECO:0000313" key="2">
    <source>
        <dbReference type="EMBL" id="VFK69068.1"/>
    </source>
</evidence>
<evidence type="ECO:0000256" key="1">
    <source>
        <dbReference type="SAM" id="Coils"/>
    </source>
</evidence>